<dbReference type="Proteomes" id="UP000317703">
    <property type="component" value="Segment"/>
</dbReference>
<sequence>MTTRIFDLDQITGNEALTVGERISSLYKEFSLGIDKFNAKHFNKSIHTVKTDPSVWLKSNKTYFDVSFKHIQSPVFFNPAQMSFKEYTILLLQSIGAMKLVMTQAEDLYRALKNTAATGKVPFSIRNGDHLVLVSELREKVEQLKESKVFTRPVSELYPNWSEVGDVIKYFNKEVVTLKSRDAEVLAKQADQVVEIVKLVKRKVDSNEIILSPADFGLLNESIQFLSDNMTFIGYSFTLLAEVTRVLNIHSEELVKL</sequence>
<reference evidence="1" key="1">
    <citation type="submission" date="2019-06" db="EMBL/GenBank/DDBJ databases">
        <title>Complete genome sequence of Aeromonas hydrophila bacteriophage PS1.</title>
        <authorList>
            <person name="Rai S."/>
            <person name="Tyagi A."/>
            <person name="Kumar N."/>
            <person name="Singh N."/>
        </authorList>
    </citation>
    <scope>NUCLEOTIDE SEQUENCE [LARGE SCALE GENOMIC DNA]</scope>
</reference>
<dbReference type="EMBL" id="MN032614">
    <property type="protein sequence ID" value="QDJ96724.1"/>
    <property type="molecule type" value="Genomic_DNA"/>
</dbReference>
<evidence type="ECO:0000313" key="1">
    <source>
        <dbReference type="EMBL" id="QDJ96724.1"/>
    </source>
</evidence>
<accession>A0A514TUM6</accession>
<proteinExistence type="predicted"/>
<keyword evidence="2" id="KW-1185">Reference proteome</keyword>
<evidence type="ECO:0000313" key="2">
    <source>
        <dbReference type="Proteomes" id="UP000317703"/>
    </source>
</evidence>
<organism evidence="1 2">
    <name type="scientific">Aeromonas phage PS1</name>
    <dbReference type="NCBI Taxonomy" id="2591406"/>
    <lineage>
        <taxon>Viruses</taxon>
        <taxon>Duplodnaviria</taxon>
        <taxon>Heunggongvirae</taxon>
        <taxon>Uroviricota</taxon>
        <taxon>Caudoviricetes</taxon>
        <taxon>Chimalliviridae</taxon>
        <taxon>Ferozepurvirus</taxon>
        <taxon>Ferozepurvirus PS1</taxon>
    </lineage>
</organism>
<gene>
    <name evidence="1" type="ORF">PS1_0213</name>
</gene>
<name>A0A514TUM6_9CAUD</name>
<protein>
    <submittedName>
        <fullName evidence="1">Uncharacterized protein</fullName>
    </submittedName>
</protein>